<organism evidence="8 9">
    <name type="scientific">Rhodofomes roseus</name>
    <dbReference type="NCBI Taxonomy" id="34475"/>
    <lineage>
        <taxon>Eukaryota</taxon>
        <taxon>Fungi</taxon>
        <taxon>Dikarya</taxon>
        <taxon>Basidiomycota</taxon>
        <taxon>Agaricomycotina</taxon>
        <taxon>Agaricomycetes</taxon>
        <taxon>Polyporales</taxon>
        <taxon>Rhodofomes</taxon>
    </lineage>
</organism>
<gene>
    <name evidence="7" type="ORF">C8Q71DRAFT_806467</name>
    <name evidence="8" type="ORF">EVJ58_g4668</name>
</gene>
<dbReference type="GeneID" id="72006729"/>
<evidence type="ECO:0000256" key="3">
    <source>
        <dbReference type="ARBA" id="ARBA00023242"/>
    </source>
</evidence>
<dbReference type="SUPFAM" id="SSF46785">
    <property type="entry name" value="Winged helix' DNA-binding domain"/>
    <property type="match status" value="1"/>
</dbReference>
<comment type="caution">
    <text evidence="8">The sequence shown here is derived from an EMBL/GenBank/DDBJ whole genome shotgun (WGS) entry which is preliminary data.</text>
</comment>
<dbReference type="GO" id="GO:0030892">
    <property type="term" value="C:mitotic cohesin complex"/>
    <property type="evidence" value="ECO:0007669"/>
    <property type="project" value="TreeGrafter"/>
</dbReference>
<protein>
    <submittedName>
        <fullName evidence="7">Rec8 like protein-domain-containing protein</fullName>
    </submittedName>
</protein>
<evidence type="ECO:0000313" key="8">
    <source>
        <dbReference type="EMBL" id="TFY61190.1"/>
    </source>
</evidence>
<dbReference type="RefSeq" id="XP_047781072.1">
    <property type="nucleotide sequence ID" value="XM_047925997.1"/>
</dbReference>
<reference evidence="7 10" key="2">
    <citation type="journal article" date="2021" name="Environ. Microbiol.">
        <title>Gene family expansions and transcriptome signatures uncover fungal adaptations to wood decay.</title>
        <authorList>
            <person name="Hage H."/>
            <person name="Miyauchi S."/>
            <person name="Viragh M."/>
            <person name="Drula E."/>
            <person name="Min B."/>
            <person name="Chaduli D."/>
            <person name="Navarro D."/>
            <person name="Favel A."/>
            <person name="Norest M."/>
            <person name="Lesage-Meessen L."/>
            <person name="Balint B."/>
            <person name="Merenyi Z."/>
            <person name="de Eugenio L."/>
            <person name="Morin E."/>
            <person name="Martinez A.T."/>
            <person name="Baldrian P."/>
            <person name="Stursova M."/>
            <person name="Martinez M.J."/>
            <person name="Novotny C."/>
            <person name="Magnuson J.K."/>
            <person name="Spatafora J.W."/>
            <person name="Maurice S."/>
            <person name="Pangilinan J."/>
            <person name="Andreopoulos W."/>
            <person name="LaButti K."/>
            <person name="Hundley H."/>
            <person name="Na H."/>
            <person name="Kuo A."/>
            <person name="Barry K."/>
            <person name="Lipzen A."/>
            <person name="Henrissat B."/>
            <person name="Riley R."/>
            <person name="Ahrendt S."/>
            <person name="Nagy L.G."/>
            <person name="Grigoriev I.V."/>
            <person name="Martin F."/>
            <person name="Rosso M.N."/>
        </authorList>
    </citation>
    <scope>NUCLEOTIDE SEQUENCE [LARGE SCALE GENOMIC DNA]</scope>
    <source>
        <strain evidence="7 10">CIRM-BRFM 1785</strain>
    </source>
</reference>
<evidence type="ECO:0000259" key="6">
    <source>
        <dbReference type="Pfam" id="PF04825"/>
    </source>
</evidence>
<accession>A0A4Y9YGQ4</accession>
<feature type="region of interest" description="Disordered" evidence="4">
    <location>
        <begin position="677"/>
        <end position="702"/>
    </location>
</feature>
<dbReference type="Proteomes" id="UP000298390">
    <property type="component" value="Unassembled WGS sequence"/>
</dbReference>
<evidence type="ECO:0000313" key="10">
    <source>
        <dbReference type="Proteomes" id="UP000814176"/>
    </source>
</evidence>
<dbReference type="OrthoDB" id="10071381at2759"/>
<evidence type="ECO:0000313" key="7">
    <source>
        <dbReference type="EMBL" id="KAH9839317.1"/>
    </source>
</evidence>
<evidence type="ECO:0000259" key="5">
    <source>
        <dbReference type="Pfam" id="PF04824"/>
    </source>
</evidence>
<dbReference type="InterPro" id="IPR039781">
    <property type="entry name" value="Rad21/Rec8-like"/>
</dbReference>
<evidence type="ECO:0000313" key="9">
    <source>
        <dbReference type="Proteomes" id="UP000298390"/>
    </source>
</evidence>
<reference evidence="8 9" key="1">
    <citation type="submission" date="2019-01" db="EMBL/GenBank/DDBJ databases">
        <title>Genome sequencing of the rare red list fungi Fomitopsis rosea.</title>
        <authorList>
            <person name="Buettner E."/>
            <person name="Kellner H."/>
        </authorList>
    </citation>
    <scope>NUCLEOTIDE SEQUENCE [LARGE SCALE GENOMIC DNA]</scope>
    <source>
        <strain evidence="8 9">DSM 105464</strain>
    </source>
</reference>
<comment type="subcellular location">
    <subcellularLocation>
        <location evidence="1">Nucleus</location>
    </subcellularLocation>
</comment>
<feature type="region of interest" description="Disordered" evidence="4">
    <location>
        <begin position="265"/>
        <end position="336"/>
    </location>
</feature>
<dbReference type="InterPro" id="IPR006910">
    <property type="entry name" value="Rad21_Rec8_N"/>
</dbReference>
<dbReference type="Proteomes" id="UP000814176">
    <property type="component" value="Unassembled WGS sequence"/>
</dbReference>
<dbReference type="InterPro" id="IPR036390">
    <property type="entry name" value="WH_DNA-bd_sf"/>
</dbReference>
<dbReference type="EMBL" id="JADCUA010000006">
    <property type="protein sequence ID" value="KAH9839317.1"/>
    <property type="molecule type" value="Genomic_DNA"/>
</dbReference>
<dbReference type="EMBL" id="SEKV01000218">
    <property type="protein sequence ID" value="TFY61190.1"/>
    <property type="molecule type" value="Genomic_DNA"/>
</dbReference>
<dbReference type="InterPro" id="IPR006909">
    <property type="entry name" value="Rad21/Rec8_C_eu"/>
</dbReference>
<feature type="compositionally biased region" description="Low complexity" evidence="4">
    <location>
        <begin position="563"/>
        <end position="574"/>
    </location>
</feature>
<feature type="region of interest" description="Disordered" evidence="4">
    <location>
        <begin position="517"/>
        <end position="544"/>
    </location>
</feature>
<keyword evidence="10" id="KW-1185">Reference proteome</keyword>
<feature type="region of interest" description="Disordered" evidence="4">
    <location>
        <begin position="435"/>
        <end position="469"/>
    </location>
</feature>
<dbReference type="PANTHER" id="PTHR12585">
    <property type="entry name" value="SCC1 / RAD21 FAMILY MEMBER"/>
    <property type="match status" value="1"/>
</dbReference>
<feature type="region of interest" description="Disordered" evidence="4">
    <location>
        <begin position="559"/>
        <end position="578"/>
    </location>
</feature>
<sequence length="702" mass="76230">MFYSEAILSRRGPLAKVWLAAHMERKLSKTQTLQTDIGQSVEAIMGQEVEVMALRLSGQLLLGVVRIYSRKAKYLLDDCNEALLKIKMAFRPGIVDMTEDQLAVNRNAITLQGNQLDLDALIPDINWDMDFDDQIIQPGGQHIAKAADITLATAEDYQFDFDDPGYGFDLGPSDGIGSQDYEPLGIDFGEGTVDVEERRSEVEDDSMSVGVGRDAARSVSGRESMDAFFGRPGADVDLASVRSREASARPFDDIDMDFGGDIDLGISFDPMPLPAPEPMQVDDQALTPQTPRLTPSRASSPLTEPPQTPPPNVELTPRVELPEAGKAPRKKKEKKQIIDTVTELAQGPGARVGRGRGAGVGSQQVDVSGIVTEHHYLPGSSVVMRLLEIREDPVAHFLPTRTTPAGTFFSAAPPGLTPELAELFIRPVQIFSAPKRRGEQAERPPSKRARVEGTPAAEEEVEQARRASVAPSVALGSDVLRRPSVAPGDLEFDNTGGVEDFQLPEFQMDMGAEMLPEAGREKSAAPSELTRLSSLPPEVPEAEGEVSYADVTCPIAMFDDRTSQQSQTESQASSDDGKGYSKITVKALTVIRKELQPTPGQEQEKVMSFRQMSQKASRRAASSFFFELLVLGTRDCVELSQAAPFENIEVRAKDKLWERQRHGSVAPSMVSGLRQSSAVPSLSASPRRQGSVAPSIASAFGL</sequence>
<evidence type="ECO:0000256" key="2">
    <source>
        <dbReference type="ARBA" id="ARBA00009870"/>
    </source>
</evidence>
<feature type="domain" description="Rad21/Rec8-like protein C-terminal eukaryotic" evidence="5">
    <location>
        <begin position="604"/>
        <end position="655"/>
    </location>
</feature>
<name>A0A4Y9YGQ4_9APHY</name>
<comment type="similarity">
    <text evidence="2">Belongs to the rad21 family.</text>
</comment>
<dbReference type="GO" id="GO:0007064">
    <property type="term" value="P:mitotic sister chromatid cohesion"/>
    <property type="evidence" value="ECO:0007669"/>
    <property type="project" value="TreeGrafter"/>
</dbReference>
<dbReference type="GO" id="GO:0005634">
    <property type="term" value="C:nucleus"/>
    <property type="evidence" value="ECO:0007669"/>
    <property type="project" value="UniProtKB-SubCell"/>
</dbReference>
<dbReference type="GO" id="GO:1990414">
    <property type="term" value="P:replication-born double-strand break repair via sister chromatid exchange"/>
    <property type="evidence" value="ECO:0007669"/>
    <property type="project" value="TreeGrafter"/>
</dbReference>
<evidence type="ECO:0000256" key="1">
    <source>
        <dbReference type="ARBA" id="ARBA00004123"/>
    </source>
</evidence>
<dbReference type="PANTHER" id="PTHR12585:SF69">
    <property type="entry name" value="FI11703P"/>
    <property type="match status" value="1"/>
</dbReference>
<dbReference type="STRING" id="34475.A0A4Y9YGQ4"/>
<dbReference type="Pfam" id="PF04825">
    <property type="entry name" value="Rad21_Rec8_N"/>
    <property type="match status" value="1"/>
</dbReference>
<feature type="compositionally biased region" description="Pro residues" evidence="4">
    <location>
        <begin position="303"/>
        <end position="312"/>
    </location>
</feature>
<feature type="compositionally biased region" description="Basic and acidic residues" evidence="4">
    <location>
        <begin position="436"/>
        <end position="451"/>
    </location>
</feature>
<feature type="domain" description="Rad21/Rec8-like protein N-terminal" evidence="6">
    <location>
        <begin position="1"/>
        <end position="101"/>
    </location>
</feature>
<feature type="compositionally biased region" description="Polar residues" evidence="4">
    <location>
        <begin position="677"/>
        <end position="688"/>
    </location>
</feature>
<evidence type="ECO:0000256" key="4">
    <source>
        <dbReference type="SAM" id="MobiDB-lite"/>
    </source>
</evidence>
<feature type="compositionally biased region" description="Polar residues" evidence="4">
    <location>
        <begin position="286"/>
        <end position="300"/>
    </location>
</feature>
<proteinExistence type="inferred from homology"/>
<keyword evidence="3" id="KW-0539">Nucleus</keyword>
<dbReference type="AlphaFoldDB" id="A0A4Y9YGQ4"/>
<dbReference type="GO" id="GO:0003682">
    <property type="term" value="F:chromatin binding"/>
    <property type="evidence" value="ECO:0007669"/>
    <property type="project" value="TreeGrafter"/>
</dbReference>
<dbReference type="InterPro" id="IPR023093">
    <property type="entry name" value="ScpA-like_C"/>
</dbReference>
<dbReference type="Gene3D" id="1.10.10.580">
    <property type="entry name" value="Structural maintenance of chromosome 1. Chain E"/>
    <property type="match status" value="1"/>
</dbReference>
<dbReference type="Pfam" id="PF04824">
    <property type="entry name" value="Rad21_Rec8"/>
    <property type="match status" value="1"/>
</dbReference>